<dbReference type="NCBIfam" id="TIGR01168">
    <property type="entry name" value="YSIRK_signal"/>
    <property type="match status" value="1"/>
</dbReference>
<evidence type="ECO:0000256" key="2">
    <source>
        <dbReference type="ARBA" id="ARBA00022512"/>
    </source>
</evidence>
<sequence>MKKTQQKHSKFFRSLFQPREIFSIRKLSFGVTSILLGSFFIGGQLVHAEELSQKTETSQIVVEEPISTEDPTEVAVDDTSTKVVEVVPESEVATIELNEASEISESPVDTNQESVVKENVVTESSIEDITEYEDGESTVLNNVETSDEKLSELSVNLSNESTETSVDTLLEKEALIENDEASLVNNDEANSASVKLDTATYSDRSASEEDPKVEDENQKRLKYFAELNSSGFSRIEIPEGMTTIVENAFSGNQKLKEIVLPSTLTTIGYGAFENSGLEKVILPASLTYIGDRAFAGISTLKEVVIPKNVTYAPNIFTGSNNLKKVTFEDGITVIPASILAGTSVEEIQLPSSVETIDSYAFSDSSLREVVFPLTLTKIGSSAFSGTQLTTVTLPAGLTHLGDYAFGNISSLTSINIPKDINSDRNYYASHSPFSGSSTLTQISFDEGITVIPDYLFKDLSGLTELSIPSTVTTIGNGVFSGTGLREVVIPAGVTHIGYNAFDVDSLTKVTLPSSLESASSAFTGSPNLKEVVLTGNWTKIPSGLFTGTGIERLVIPEGVTEIESNAFSGSSLREVVFPSTLTKIGSSAFSGTSLTTISLPSSVTTIESSAFSGTQLTTVTLPAGLTHLGDYAFGNISSLTSINIPKDINSDRNYYASHSPFSGSSTLTQISFDEGITVIPDYLFKDLSGLTELSIPSTVTTIGNGVFSGTGLREVVIPAGVTHIGYNAFDVDSLTKVTLPSSLESASSAFTGSPNLKEVVLTGNWTKIPSGLFTGTGIERLVIPEGVTEIESNAFSGSSLREVVLPSTLTKIGSSAFSGTSLTTISLPSSVTTIESSAFLGTQLTTVTLPAGLTHLGDYAFGNISSLTSINIPKDINSDRNYYASYSPFSGSTNLTQISFDEGITVIPDYLFKDLSGLTELSIPSTVTTIGNGVFSGTGLREVVIPAGVTHIGYNAFDVDSLTKVTLPSSLESASSAFTGSPNLKEVVLTGNWTKIPSGLFTGTGIERLVIPEGVTEIESNAFSGSSLREVVFPSTLTKIGSSAFSGTSLTTISLPSSVTTIESSAFSGTQLTTVTLPAGLTHLGDYAFGNISSLTSINIPKDINSDRNYYASHSPFSGSSTLTQISFDEGITVIPDYLFKDLSGLTELSIPSTVTTIGNGVFSGTGLREVVIPAGVTHIGYNAFDVDSLTKVTLPSSLESASSAFTGSPNLKEVVLTGNWTKIPSGLFTGTGIERLVIPEGVTEIESNAFSGSSLREVVFPSTLTKIGSSAFSGTSLTTISLPSSVTTIESSAFSGTQLTTVTLPAGLTHLGSSAFGNISSLTSVNIPKALNSDSNYYSSSSPFAGSNNLTQISFDEGITVIPDYLFKDLSGLVGMLIPEGVTAIGNSAFAYTNIADITLPTSLERIGSSAFSNTKLSSVIVPDNVKTIGSDAFRNTPLELVVLPREMTDLGSWAFAGTKLSILEIPEGITSIDDSLYADNEQLKRVYLPKSLTSFSRQRDWLITEEKPEEKIEYYVYIDSYALEYMIENQVPFKLRDENVSSDDSKLLDTGNSFYLATSSSSRREGYLGLDLKYSLKDGKASDDGTYKLRLNIPTTTSLYNGTVRLDGQDIPVTLENGYINLPVTAREGSLKLTLKANNNNLTNVQLFAQLAYEKDGRKTAETIGAVNVVVPVLQVTANAVTSRNYARITGIADPADSLVAYLDDVEVGPIKVKKDGTYQLDVPFTTLENNKEYLIRVEATSPDGHSLTASTTVRYEEGLPELENFIMRHNGYEYNLKEHGDKAPVISFRPGGKFEFEVEYTNYEQIENVFIVSIREGVEKYIRLTYDTSKGKYVYGGYFDEENYSYVPGQLDIRVVNRERRTHSLIIELEGEKIDYFSEDFKEKYKIVDEVANGSLIRRIYNRATDKIITQEEVSISLLEQLRHIYKEVQIQSKENEISEVGDFEDSDYFFRSSTSSDKVNYAEYITFLFIAEQLSPELVFNPADFVSGKLIDIIGELVSNSLKDIIASGKEGLGNFIGVAKHIDNSIEHLNLKKARDAINSAKGVTNQGVLEEFKQRNITLRASVAIEVIKEISNFVYRSFMINLLEEQLQDGKVNIPNYNNAQKLKEIEEAKRNFQWTSLNSIAIKVLEFNPLGKAVSIAHDFVASGINFFNSLDGKLQKWETVPTISGYPKSYYENIIDTLKIGAPSLFDAFKISKSANMMKKESLGTGGKIYDGNSPIQDNIFAPRFGNQLSSHSLPQIKYIIDPSGIITNADSNLPVRGATTTVYYRGENGEEVLWDAGEYSQLNPLSTTINGEYAWDVPEGYWKVKVEKEGYESAESEWLPVPPPQTEVHFKLKPHAYTITYNAGEGSMPTTGLVTTYKTDVAVALPQPTRKGYKFAGWFEDSSLTGVTYLDTLFLKPGDKTLFAKWERATKLLGTEAEDAFIHLQGDDVDKVARLVKAEQAVSTLAVDLPEGVQESDVQLLTIQLLDAEGQAVSLTEPARMEIGLETERPPVKVLTYNNQNNRFEEVVFDWDGDLKELQFDLQDTVNYLIVYQPLSVIITRTRQEVRILTTDQVLELEDSDLAQGQMREEASINGQVLVEITETLTDGQVTASSERELSRTDAVPRKIYRGTKIVIKLPDSAPTTPELPSVKIETKVRRVENVLTTDVVDYYDDPTLADHLTREESGTSGLLVTELTDYYVDGVLVRTDTKEISRTEATPKKVYRGTKHVTAVPDTAPTTPELPAVKIETKVRKVETVLTTDVVDYYDDATLADHLTREEPGTSGLLVTELTDYYVDGVLVRTDTKEISRTEATPKKVYRGTKHVTAVPDTAPTTPELPAVKIETKVRKVETVLTTDVVDYYDDATLADHLTREESGTSGLLVTELTDYYVDGVLVRTDTKEISRTEATPKKVYRGTKHVTAVPDTAPTTPELPAVKIETKVRKVETVLTTDVVDYYDDATLADHLTREEPGTSGLLVTELTDYYVDGVLVRTDTKEISRTEATPKKVYRGTKHVTQVPGSAPSAPILPTITIRKEERSITMSKIIHLEDADLVVGQIREEEGRPGFVIVEIIDYYVDGKVIKTEEVIVSREEPTPKILYHGTKPTDPINIPEPIQSDAGNSQAVEIQNIDSKRELPQTGQENSIFPSVLGLCLLSVGTALIKSRKDENSKG</sequence>
<accession>A0AAD0KZ12</accession>
<evidence type="ECO:0000259" key="7">
    <source>
        <dbReference type="PROSITE" id="PS50847"/>
    </source>
</evidence>
<dbReference type="InterPro" id="IPR042229">
    <property type="entry name" value="Listeria/Bacterioides_rpt_sf"/>
</dbReference>
<name>A0AAD0KZ12_STRSU</name>
<protein>
    <recommendedName>
        <fullName evidence="7">Gram-positive cocci surface proteins LPxTG domain-containing protein</fullName>
    </recommendedName>
</protein>
<dbReference type="Pfam" id="PF09479">
    <property type="entry name" value="Flg_new"/>
    <property type="match status" value="1"/>
</dbReference>
<feature type="domain" description="Gram-positive cocci surface proteins LPxTG" evidence="7">
    <location>
        <begin position="3126"/>
        <end position="3162"/>
    </location>
</feature>
<dbReference type="InterPro" id="IPR053139">
    <property type="entry name" value="Surface_bspA-like"/>
</dbReference>
<evidence type="ECO:0000256" key="5">
    <source>
        <dbReference type="ARBA" id="ARBA00023088"/>
    </source>
</evidence>
<dbReference type="InterPro" id="IPR019931">
    <property type="entry name" value="LPXTG_anchor"/>
</dbReference>
<organism evidence="8 9">
    <name type="scientific">Streptococcus suis</name>
    <dbReference type="NCBI Taxonomy" id="1307"/>
    <lineage>
        <taxon>Bacteria</taxon>
        <taxon>Bacillati</taxon>
        <taxon>Bacillota</taxon>
        <taxon>Bacilli</taxon>
        <taxon>Lactobacillales</taxon>
        <taxon>Streptococcaceae</taxon>
        <taxon>Streptococcus</taxon>
    </lineage>
</organism>
<dbReference type="Pfam" id="PF13306">
    <property type="entry name" value="LRR_5"/>
    <property type="match status" value="6"/>
</dbReference>
<dbReference type="PANTHER" id="PTHR45661:SF3">
    <property type="entry name" value="IG-LIKE DOMAIN-CONTAINING PROTEIN"/>
    <property type="match status" value="1"/>
</dbReference>
<keyword evidence="4" id="KW-0732">Signal</keyword>
<keyword evidence="3" id="KW-0964">Secreted</keyword>
<dbReference type="Gene3D" id="2.60.40.1120">
    <property type="entry name" value="Carboxypeptidase-like, regulatory domain"/>
    <property type="match status" value="1"/>
</dbReference>
<dbReference type="SUPFAM" id="SSF49464">
    <property type="entry name" value="Carboxypeptidase regulatory domain-like"/>
    <property type="match status" value="1"/>
</dbReference>
<dbReference type="SUPFAM" id="SSF52058">
    <property type="entry name" value="L domain-like"/>
    <property type="match status" value="6"/>
</dbReference>
<dbReference type="Pfam" id="PF00746">
    <property type="entry name" value="Gram_pos_anchor"/>
    <property type="match status" value="1"/>
</dbReference>
<evidence type="ECO:0000256" key="1">
    <source>
        <dbReference type="ARBA" id="ARBA00004196"/>
    </source>
</evidence>
<dbReference type="PROSITE" id="PS50847">
    <property type="entry name" value="GRAM_POS_ANCHORING"/>
    <property type="match status" value="1"/>
</dbReference>
<feature type="compositionally biased region" description="Basic and acidic residues" evidence="6">
    <location>
        <begin position="205"/>
        <end position="216"/>
    </location>
</feature>
<evidence type="ECO:0000256" key="4">
    <source>
        <dbReference type="ARBA" id="ARBA00022729"/>
    </source>
</evidence>
<proteinExistence type="predicted"/>
<dbReference type="Gene3D" id="3.80.10.10">
    <property type="entry name" value="Ribonuclease Inhibitor"/>
    <property type="match status" value="11"/>
</dbReference>
<comment type="subcellular location">
    <subcellularLocation>
        <location evidence="1">Cell envelope</location>
    </subcellularLocation>
</comment>
<dbReference type="InterPro" id="IPR008969">
    <property type="entry name" value="CarboxyPept-like_regulatory"/>
</dbReference>
<dbReference type="RefSeq" id="WP_112435111.1">
    <property type="nucleotide sequence ID" value="NZ_CP017666.1"/>
</dbReference>
<keyword evidence="2" id="KW-0134">Cell wall</keyword>
<dbReference type="NCBIfam" id="TIGR01167">
    <property type="entry name" value="LPXTG_anchor"/>
    <property type="match status" value="1"/>
</dbReference>
<dbReference type="Pfam" id="PF04650">
    <property type="entry name" value="YSIRK_signal"/>
    <property type="match status" value="1"/>
</dbReference>
<dbReference type="EMBL" id="CP017666">
    <property type="protein sequence ID" value="AWX94842.1"/>
    <property type="molecule type" value="Genomic_DNA"/>
</dbReference>
<dbReference type="SUPFAM" id="SSF52047">
    <property type="entry name" value="RNI-like"/>
    <property type="match status" value="1"/>
</dbReference>
<dbReference type="InterPro" id="IPR011098">
    <property type="entry name" value="G5_dom"/>
</dbReference>
<dbReference type="InterPro" id="IPR005877">
    <property type="entry name" value="YSIRK_signal_dom"/>
</dbReference>
<gene>
    <name evidence="8" type="ORF">BKM66_01245</name>
</gene>
<keyword evidence="5" id="KW-0572">Peptidoglycan-anchor</keyword>
<dbReference type="PANTHER" id="PTHR45661">
    <property type="entry name" value="SURFACE ANTIGEN"/>
    <property type="match status" value="1"/>
</dbReference>
<dbReference type="NCBIfam" id="TIGR02543">
    <property type="entry name" value="List_Bact_rpt"/>
    <property type="match status" value="1"/>
</dbReference>
<evidence type="ECO:0000256" key="3">
    <source>
        <dbReference type="ARBA" id="ARBA00022525"/>
    </source>
</evidence>
<evidence type="ECO:0000313" key="8">
    <source>
        <dbReference type="EMBL" id="AWX94842.1"/>
    </source>
</evidence>
<dbReference type="Gene3D" id="2.60.40.4270">
    <property type="entry name" value="Listeria-Bacteroides repeat domain"/>
    <property type="match status" value="1"/>
</dbReference>
<evidence type="ECO:0000256" key="6">
    <source>
        <dbReference type="SAM" id="MobiDB-lite"/>
    </source>
</evidence>
<dbReference type="InterPro" id="IPR026906">
    <property type="entry name" value="LRR_5"/>
</dbReference>
<dbReference type="GO" id="GO:0030313">
    <property type="term" value="C:cell envelope"/>
    <property type="evidence" value="ECO:0007669"/>
    <property type="project" value="UniProtKB-SubCell"/>
</dbReference>
<feature type="compositionally biased region" description="Polar residues" evidence="6">
    <location>
        <begin position="186"/>
        <end position="204"/>
    </location>
</feature>
<reference evidence="8 9" key="1">
    <citation type="submission" date="2016-10" db="EMBL/GenBank/DDBJ databases">
        <authorList>
            <person name="Zou G."/>
            <person name="Zhou R."/>
        </authorList>
    </citation>
    <scope>NUCLEOTIDE SEQUENCE [LARGE SCALE GENOMIC DNA]</scope>
    <source>
        <strain evidence="8 9">0061</strain>
    </source>
</reference>
<evidence type="ECO:0000313" key="9">
    <source>
        <dbReference type="Proteomes" id="UP000250181"/>
    </source>
</evidence>
<feature type="region of interest" description="Disordered" evidence="6">
    <location>
        <begin position="186"/>
        <end position="216"/>
    </location>
</feature>
<dbReference type="Proteomes" id="UP000250181">
    <property type="component" value="Chromosome"/>
</dbReference>
<dbReference type="InterPro" id="IPR032675">
    <property type="entry name" value="LRR_dom_sf"/>
</dbReference>
<dbReference type="SMART" id="SM01208">
    <property type="entry name" value="G5"/>
    <property type="match status" value="6"/>
</dbReference>
<dbReference type="InterPro" id="IPR013378">
    <property type="entry name" value="InlB-like_B-rpt"/>
</dbReference>